<dbReference type="InterPro" id="IPR009057">
    <property type="entry name" value="Homeodomain-like_sf"/>
</dbReference>
<proteinExistence type="predicted"/>
<dbReference type="EMBL" id="CAUYUE010000006">
    <property type="protein sequence ID" value="CAK0781782.1"/>
    <property type="molecule type" value="Genomic_DNA"/>
</dbReference>
<sequence length="332" mass="35305">MGSTFQASGTAQFSPKKASLYPAYSISAQGVLSAGRQGSLFSSGSLFSVPEDQQQHVEKEEELCRAICTIFNSDSESEEDSCSKQAAKKRRCSQAHGKLPGGHEGSESSNQSEGSIIRDSLGFKSANAIKLSSQEGSISGSLGGLSSCSTPLGHESGDEQRSRKHKVEWTQELHERFVNAVETLGADKAVPSKILEHMGPIAAGLTRQNVASHLQKHRTRRRSQNDFCKAAPYCPPAAYHCWSPFSPPGAMIGMQPHMMGAPVCGMPAMAWPVAMPMIPNPSPQPPLSATINAAIADAISKPMGGKPPLGLKLDTKQVLDAISSKGLQLHSK</sequence>
<organism evidence="8 9">
    <name type="scientific">Coccomyxa viridis</name>
    <dbReference type="NCBI Taxonomy" id="1274662"/>
    <lineage>
        <taxon>Eukaryota</taxon>
        <taxon>Viridiplantae</taxon>
        <taxon>Chlorophyta</taxon>
        <taxon>core chlorophytes</taxon>
        <taxon>Trebouxiophyceae</taxon>
        <taxon>Trebouxiophyceae incertae sedis</taxon>
        <taxon>Coccomyxaceae</taxon>
        <taxon>Coccomyxa</taxon>
    </lineage>
</organism>
<dbReference type="InterPro" id="IPR006447">
    <property type="entry name" value="Myb_dom_plants"/>
</dbReference>
<dbReference type="GO" id="GO:0003700">
    <property type="term" value="F:DNA-binding transcription factor activity"/>
    <property type="evidence" value="ECO:0007669"/>
    <property type="project" value="InterPro"/>
</dbReference>
<keyword evidence="2" id="KW-0805">Transcription regulation</keyword>
<dbReference type="GO" id="GO:0000976">
    <property type="term" value="F:transcription cis-regulatory region binding"/>
    <property type="evidence" value="ECO:0007669"/>
    <property type="project" value="TreeGrafter"/>
</dbReference>
<dbReference type="InterPro" id="IPR044825">
    <property type="entry name" value="GLK1/2-like"/>
</dbReference>
<evidence type="ECO:0000313" key="8">
    <source>
        <dbReference type="EMBL" id="CAK0781782.1"/>
    </source>
</evidence>
<dbReference type="GO" id="GO:0045893">
    <property type="term" value="P:positive regulation of DNA-templated transcription"/>
    <property type="evidence" value="ECO:0007669"/>
    <property type="project" value="InterPro"/>
</dbReference>
<gene>
    <name evidence="8" type="ORF">CVIRNUC_005469</name>
</gene>
<feature type="region of interest" description="Disordered" evidence="6">
    <location>
        <begin position="74"/>
        <end position="115"/>
    </location>
</feature>
<protein>
    <recommendedName>
        <fullName evidence="7">HTH myb-type domain-containing protein</fullName>
    </recommendedName>
</protein>
<dbReference type="SUPFAM" id="SSF46689">
    <property type="entry name" value="Homeodomain-like"/>
    <property type="match status" value="1"/>
</dbReference>
<evidence type="ECO:0000259" key="7">
    <source>
        <dbReference type="PROSITE" id="PS51294"/>
    </source>
</evidence>
<feature type="compositionally biased region" description="Low complexity" evidence="6">
    <location>
        <begin position="143"/>
        <end position="153"/>
    </location>
</feature>
<comment type="subcellular location">
    <subcellularLocation>
        <location evidence="1">Nucleus</location>
    </subcellularLocation>
</comment>
<dbReference type="PROSITE" id="PS51294">
    <property type="entry name" value="HTH_MYB"/>
    <property type="match status" value="1"/>
</dbReference>
<dbReference type="AlphaFoldDB" id="A0AAV1I5Z3"/>
<dbReference type="PANTHER" id="PTHR31312">
    <property type="entry name" value="TRANSCRIPTION ACTIVATOR GLK1"/>
    <property type="match status" value="1"/>
</dbReference>
<accession>A0AAV1I5Z3</accession>
<evidence type="ECO:0000256" key="1">
    <source>
        <dbReference type="ARBA" id="ARBA00004123"/>
    </source>
</evidence>
<comment type="caution">
    <text evidence="8">The sequence shown here is derived from an EMBL/GenBank/DDBJ whole genome shotgun (WGS) entry which is preliminary data.</text>
</comment>
<evidence type="ECO:0000256" key="3">
    <source>
        <dbReference type="ARBA" id="ARBA00023125"/>
    </source>
</evidence>
<keyword evidence="5" id="KW-0539">Nucleus</keyword>
<keyword evidence="3" id="KW-0238">DNA-binding</keyword>
<dbReference type="InterPro" id="IPR001005">
    <property type="entry name" value="SANT/Myb"/>
</dbReference>
<evidence type="ECO:0000256" key="4">
    <source>
        <dbReference type="ARBA" id="ARBA00023163"/>
    </source>
</evidence>
<dbReference type="Proteomes" id="UP001314263">
    <property type="component" value="Unassembled WGS sequence"/>
</dbReference>
<dbReference type="InterPro" id="IPR017930">
    <property type="entry name" value="Myb_dom"/>
</dbReference>
<evidence type="ECO:0000256" key="5">
    <source>
        <dbReference type="ARBA" id="ARBA00023242"/>
    </source>
</evidence>
<dbReference type="GO" id="GO:0005634">
    <property type="term" value="C:nucleus"/>
    <property type="evidence" value="ECO:0007669"/>
    <property type="project" value="UniProtKB-SubCell"/>
</dbReference>
<dbReference type="PANTHER" id="PTHR31312:SF1">
    <property type="entry name" value="TRANSCRIPTION ACTIVATOR GLK1"/>
    <property type="match status" value="1"/>
</dbReference>
<feature type="domain" description="HTH myb-type" evidence="7">
    <location>
        <begin position="161"/>
        <end position="222"/>
    </location>
</feature>
<dbReference type="NCBIfam" id="TIGR01557">
    <property type="entry name" value="myb_SHAQKYF"/>
    <property type="match status" value="1"/>
</dbReference>
<dbReference type="Pfam" id="PF00249">
    <property type="entry name" value="Myb_DNA-binding"/>
    <property type="match status" value="1"/>
</dbReference>
<evidence type="ECO:0000256" key="6">
    <source>
        <dbReference type="SAM" id="MobiDB-lite"/>
    </source>
</evidence>
<name>A0AAV1I5Z3_9CHLO</name>
<dbReference type="FunFam" id="1.10.10.60:FF:000007">
    <property type="entry name" value="Two-component response regulator"/>
    <property type="match status" value="1"/>
</dbReference>
<reference evidence="8 9" key="1">
    <citation type="submission" date="2023-10" db="EMBL/GenBank/DDBJ databases">
        <authorList>
            <person name="Maclean D."/>
            <person name="Macfadyen A."/>
        </authorList>
    </citation>
    <scope>NUCLEOTIDE SEQUENCE [LARGE SCALE GENOMIC DNA]</scope>
</reference>
<evidence type="ECO:0000256" key="2">
    <source>
        <dbReference type="ARBA" id="ARBA00023015"/>
    </source>
</evidence>
<dbReference type="Gene3D" id="1.10.10.60">
    <property type="entry name" value="Homeodomain-like"/>
    <property type="match status" value="1"/>
</dbReference>
<feature type="compositionally biased region" description="Basic and acidic residues" evidence="6">
    <location>
        <begin position="155"/>
        <end position="164"/>
    </location>
</feature>
<keyword evidence="9" id="KW-1185">Reference proteome</keyword>
<evidence type="ECO:0000313" key="9">
    <source>
        <dbReference type="Proteomes" id="UP001314263"/>
    </source>
</evidence>
<keyword evidence="4" id="KW-0804">Transcription</keyword>
<feature type="region of interest" description="Disordered" evidence="6">
    <location>
        <begin position="143"/>
        <end position="164"/>
    </location>
</feature>